<dbReference type="InterPro" id="IPR050671">
    <property type="entry name" value="CD300_family_receptors"/>
</dbReference>
<dbReference type="AlphaFoldDB" id="A0ABD0XC00"/>
<evidence type="ECO:0000256" key="4">
    <source>
        <dbReference type="SAM" id="MobiDB-lite"/>
    </source>
</evidence>
<dbReference type="Pfam" id="PF07686">
    <property type="entry name" value="V-set"/>
    <property type="match status" value="2"/>
</dbReference>
<evidence type="ECO:0000256" key="5">
    <source>
        <dbReference type="SAM" id="SignalP"/>
    </source>
</evidence>
<feature type="region of interest" description="Disordered" evidence="4">
    <location>
        <begin position="239"/>
        <end position="259"/>
    </location>
</feature>
<comment type="subcellular location">
    <subcellularLocation>
        <location evidence="1">Membrane</location>
    </subcellularLocation>
</comment>
<dbReference type="PANTHER" id="PTHR11860">
    <property type="entry name" value="POLYMERIC-IMMUNOGLOBULIN RECEPTOR"/>
    <property type="match status" value="1"/>
</dbReference>
<evidence type="ECO:0000256" key="3">
    <source>
        <dbReference type="ARBA" id="ARBA00023136"/>
    </source>
</evidence>
<dbReference type="PANTHER" id="PTHR11860:SF118">
    <property type="entry name" value="CMRF35-LIKE MOLECULE 3-RELATED"/>
    <property type="match status" value="1"/>
</dbReference>
<dbReference type="GO" id="GO:0016020">
    <property type="term" value="C:membrane"/>
    <property type="evidence" value="ECO:0007669"/>
    <property type="project" value="UniProtKB-SubCell"/>
</dbReference>
<evidence type="ECO:0000256" key="2">
    <source>
        <dbReference type="ARBA" id="ARBA00022692"/>
    </source>
</evidence>
<evidence type="ECO:0000256" key="1">
    <source>
        <dbReference type="ARBA" id="ARBA00004370"/>
    </source>
</evidence>
<keyword evidence="5" id="KW-0732">Signal</keyword>
<keyword evidence="3" id="KW-0472">Membrane</keyword>
<sequence>MMILLIFTLISFITANVKSLTVTGYYGGTVIIYCHYSVKDKSNNKYFCKGPEYIMHCEDKITTDNTNSWQHSGRFSLYESTEGNYFRVFIRQLTRQDEGTYWCGVDKPAVLGSYTKVELEVKEDECCNKSVTETAYLGEEAKIICNYPKKYRTSVKYFCKETHENDCKYMISVPIYIKHGRYTLSSKRTERSYTVTISDLTEDDTGTYWCGVEQEENYTALTTQVQLLVKPTKAKRQTGLPTIPSVSSSSMSLSSSSLNGQGTTKFIMVSMWLCYFW</sequence>
<dbReference type="InterPro" id="IPR013783">
    <property type="entry name" value="Ig-like_fold"/>
</dbReference>
<feature type="compositionally biased region" description="Low complexity" evidence="4">
    <location>
        <begin position="245"/>
        <end position="257"/>
    </location>
</feature>
<proteinExistence type="predicted"/>
<feature type="domain" description="Immunoglobulin" evidence="6">
    <location>
        <begin position="19"/>
        <end position="122"/>
    </location>
</feature>
<feature type="chain" id="PRO_5044883358" description="Immunoglobulin domain-containing protein" evidence="5">
    <location>
        <begin position="20"/>
        <end position="277"/>
    </location>
</feature>
<keyword evidence="8" id="KW-1185">Reference proteome</keyword>
<evidence type="ECO:0000313" key="8">
    <source>
        <dbReference type="Proteomes" id="UP001557470"/>
    </source>
</evidence>
<name>A0ABD0XC00_UMBPY</name>
<accession>A0ABD0XC00</accession>
<dbReference type="SUPFAM" id="SSF48726">
    <property type="entry name" value="Immunoglobulin"/>
    <property type="match status" value="2"/>
</dbReference>
<dbReference type="CDD" id="cd05716">
    <property type="entry name" value="IgV_pIgR_like"/>
    <property type="match status" value="2"/>
</dbReference>
<feature type="domain" description="Immunoglobulin" evidence="6">
    <location>
        <begin position="130"/>
        <end position="230"/>
    </location>
</feature>
<comment type="caution">
    <text evidence="7">The sequence shown here is derived from an EMBL/GenBank/DDBJ whole genome shotgun (WGS) entry which is preliminary data.</text>
</comment>
<dbReference type="EMBL" id="JAGEUA010000002">
    <property type="protein sequence ID" value="KAL1005434.1"/>
    <property type="molecule type" value="Genomic_DNA"/>
</dbReference>
<dbReference type="InterPro" id="IPR036179">
    <property type="entry name" value="Ig-like_dom_sf"/>
</dbReference>
<reference evidence="7 8" key="1">
    <citation type="submission" date="2024-06" db="EMBL/GenBank/DDBJ databases">
        <authorList>
            <person name="Pan Q."/>
            <person name="Wen M."/>
            <person name="Jouanno E."/>
            <person name="Zahm M."/>
            <person name="Klopp C."/>
            <person name="Cabau C."/>
            <person name="Louis A."/>
            <person name="Berthelot C."/>
            <person name="Parey E."/>
            <person name="Roest Crollius H."/>
            <person name="Montfort J."/>
            <person name="Robinson-Rechavi M."/>
            <person name="Bouchez O."/>
            <person name="Lampietro C."/>
            <person name="Lopez Roques C."/>
            <person name="Donnadieu C."/>
            <person name="Postlethwait J."/>
            <person name="Bobe J."/>
            <person name="Verreycken H."/>
            <person name="Guiguen Y."/>
        </authorList>
    </citation>
    <scope>NUCLEOTIDE SEQUENCE [LARGE SCALE GENOMIC DNA]</scope>
    <source>
        <strain evidence="7">Up_M1</strain>
        <tissue evidence="7">Testis</tissue>
    </source>
</reference>
<keyword evidence="2" id="KW-0812">Transmembrane</keyword>
<dbReference type="InterPro" id="IPR013106">
    <property type="entry name" value="Ig_V-set"/>
</dbReference>
<dbReference type="Gene3D" id="2.60.40.10">
    <property type="entry name" value="Immunoglobulins"/>
    <property type="match status" value="2"/>
</dbReference>
<evidence type="ECO:0000259" key="6">
    <source>
        <dbReference type="SMART" id="SM00409"/>
    </source>
</evidence>
<gene>
    <name evidence="7" type="ORF">UPYG_G00059090</name>
</gene>
<feature type="signal peptide" evidence="5">
    <location>
        <begin position="1"/>
        <end position="19"/>
    </location>
</feature>
<dbReference type="Proteomes" id="UP001557470">
    <property type="component" value="Unassembled WGS sequence"/>
</dbReference>
<dbReference type="SMART" id="SM00409">
    <property type="entry name" value="IG"/>
    <property type="match status" value="2"/>
</dbReference>
<evidence type="ECO:0000313" key="7">
    <source>
        <dbReference type="EMBL" id="KAL1005434.1"/>
    </source>
</evidence>
<organism evidence="7 8">
    <name type="scientific">Umbra pygmaea</name>
    <name type="common">Eastern mudminnow</name>
    <dbReference type="NCBI Taxonomy" id="75934"/>
    <lineage>
        <taxon>Eukaryota</taxon>
        <taxon>Metazoa</taxon>
        <taxon>Chordata</taxon>
        <taxon>Craniata</taxon>
        <taxon>Vertebrata</taxon>
        <taxon>Euteleostomi</taxon>
        <taxon>Actinopterygii</taxon>
        <taxon>Neopterygii</taxon>
        <taxon>Teleostei</taxon>
        <taxon>Protacanthopterygii</taxon>
        <taxon>Esociformes</taxon>
        <taxon>Umbridae</taxon>
        <taxon>Umbra</taxon>
    </lineage>
</organism>
<protein>
    <recommendedName>
        <fullName evidence="6">Immunoglobulin domain-containing protein</fullName>
    </recommendedName>
</protein>
<dbReference type="InterPro" id="IPR003599">
    <property type="entry name" value="Ig_sub"/>
</dbReference>